<sequence>MGITGGIACFFLIVVIGAFIVFWLVRNAFDPKRPARADKVSEELPPAPPDEPTPPQHPRGRH</sequence>
<reference evidence="3 4" key="1">
    <citation type="submission" date="2024-06" db="EMBL/GenBank/DDBJ databases">
        <title>The Natural Products Discovery Center: Release of the First 8490 Sequenced Strains for Exploring Actinobacteria Biosynthetic Diversity.</title>
        <authorList>
            <person name="Kalkreuter E."/>
            <person name="Kautsar S.A."/>
            <person name="Yang D."/>
            <person name="Bader C.D."/>
            <person name="Teijaro C.N."/>
            <person name="Fluegel L."/>
            <person name="Davis C.M."/>
            <person name="Simpson J.R."/>
            <person name="Lauterbach L."/>
            <person name="Steele A.D."/>
            <person name="Gui C."/>
            <person name="Meng S."/>
            <person name="Li G."/>
            <person name="Viehrig K."/>
            <person name="Ye F."/>
            <person name="Su P."/>
            <person name="Kiefer A.F."/>
            <person name="Nichols A."/>
            <person name="Cepeda A.J."/>
            <person name="Yan W."/>
            <person name="Fan B."/>
            <person name="Jiang Y."/>
            <person name="Adhikari A."/>
            <person name="Zheng C.-J."/>
            <person name="Schuster L."/>
            <person name="Cowan T.M."/>
            <person name="Smanski M.J."/>
            <person name="Chevrette M.G."/>
            <person name="De Carvalho L.P.S."/>
            <person name="Shen B."/>
        </authorList>
    </citation>
    <scope>NUCLEOTIDE SEQUENCE [LARGE SCALE GENOMIC DNA]</scope>
    <source>
        <strain evidence="3 4">NPDC006286</strain>
    </source>
</reference>
<organism evidence="3 4">
    <name type="scientific">Micromonospora fulviviridis</name>
    <dbReference type="NCBI Taxonomy" id="47860"/>
    <lineage>
        <taxon>Bacteria</taxon>
        <taxon>Bacillati</taxon>
        <taxon>Actinomycetota</taxon>
        <taxon>Actinomycetes</taxon>
        <taxon>Micromonosporales</taxon>
        <taxon>Micromonosporaceae</taxon>
        <taxon>Micromonospora</taxon>
    </lineage>
</organism>
<dbReference type="Proteomes" id="UP001550348">
    <property type="component" value="Unassembled WGS sequence"/>
</dbReference>
<evidence type="ECO:0000256" key="1">
    <source>
        <dbReference type="SAM" id="MobiDB-lite"/>
    </source>
</evidence>
<feature type="compositionally biased region" description="Pro residues" evidence="1">
    <location>
        <begin position="45"/>
        <end position="62"/>
    </location>
</feature>
<dbReference type="EMBL" id="JBEXRX010000052">
    <property type="protein sequence ID" value="MEU0153861.1"/>
    <property type="molecule type" value="Genomic_DNA"/>
</dbReference>
<evidence type="ECO:0000313" key="4">
    <source>
        <dbReference type="Proteomes" id="UP001550348"/>
    </source>
</evidence>
<dbReference type="RefSeq" id="WP_355665630.1">
    <property type="nucleotide sequence ID" value="NZ_JBEXRX010000052.1"/>
</dbReference>
<protein>
    <submittedName>
        <fullName evidence="3">Uncharacterized protein</fullName>
    </submittedName>
</protein>
<feature type="transmembrane region" description="Helical" evidence="2">
    <location>
        <begin position="6"/>
        <end position="25"/>
    </location>
</feature>
<keyword evidence="2" id="KW-0812">Transmembrane</keyword>
<keyword evidence="2" id="KW-1133">Transmembrane helix</keyword>
<name>A0ABV2VM42_9ACTN</name>
<feature type="region of interest" description="Disordered" evidence="1">
    <location>
        <begin position="35"/>
        <end position="62"/>
    </location>
</feature>
<accession>A0ABV2VM42</accession>
<evidence type="ECO:0000256" key="2">
    <source>
        <dbReference type="SAM" id="Phobius"/>
    </source>
</evidence>
<evidence type="ECO:0000313" key="3">
    <source>
        <dbReference type="EMBL" id="MEU0153861.1"/>
    </source>
</evidence>
<keyword evidence="4" id="KW-1185">Reference proteome</keyword>
<comment type="caution">
    <text evidence="3">The sequence shown here is derived from an EMBL/GenBank/DDBJ whole genome shotgun (WGS) entry which is preliminary data.</text>
</comment>
<keyword evidence="2" id="KW-0472">Membrane</keyword>
<proteinExistence type="predicted"/>
<gene>
    <name evidence="3" type="ORF">ABZ071_18395</name>
</gene>